<accession>A0AAP2W6B7</accession>
<gene>
    <name evidence="2" type="ORF">CUJ83_08865</name>
</gene>
<evidence type="ECO:0000313" key="2">
    <source>
        <dbReference type="EMBL" id="MCD1295107.1"/>
    </source>
</evidence>
<dbReference type="AlphaFoldDB" id="A0AAP2W6B7"/>
<sequence length="415" mass="44756">MKKLIMILFALTLMITIAEAQETGIWLQSVNSGSQSWAFYPYNPPSYGQMSAVNTGTDYFTMDPGTSTMRKIIVHNHGSVATDVTLEVSGLPADWNVKITPIIRNINPVTTFPAHGTGSATSHQGYGSIVVTLPPGAQAGSYEYTIKATSPLGTSTLKDKINIGGGQTTPTPTATPTATPAPTSTPTPTPTSTPTPTPTATPTPTPTPIPSGNLIKDGGFDSGLDRTYWKGTKLSNYRNDQVVADQKAAHSGKYGIVGVKDDYSRMVAPVPYGGNGFTFSAWFYVAPEEDAIPYSWGTGYRGTSIWAGVTDLDVNADFLDDINHYCVVGYNNRSADSQIAYHRGLNYRGFKKVGTGWYKGVITYDGKTLIFRQYDNSGNLVGEAQISETGFTPRSIVVNAGSTHHYIDDLYYTTW</sequence>
<proteinExistence type="predicted"/>
<dbReference type="EMBL" id="PGCK01000006">
    <property type="protein sequence ID" value="MCD1295107.1"/>
    <property type="molecule type" value="Genomic_DNA"/>
</dbReference>
<evidence type="ECO:0000256" key="1">
    <source>
        <dbReference type="SAM" id="MobiDB-lite"/>
    </source>
</evidence>
<dbReference type="RefSeq" id="WP_230741953.1">
    <property type="nucleotide sequence ID" value="NZ_PGCK01000006.1"/>
</dbReference>
<protein>
    <submittedName>
        <fullName evidence="2">Uncharacterized protein</fullName>
    </submittedName>
</protein>
<feature type="compositionally biased region" description="Low complexity" evidence="1">
    <location>
        <begin position="168"/>
        <end position="182"/>
    </location>
</feature>
<dbReference type="Proteomes" id="UP001320159">
    <property type="component" value="Unassembled WGS sequence"/>
</dbReference>
<evidence type="ECO:0000313" key="3">
    <source>
        <dbReference type="Proteomes" id="UP001320159"/>
    </source>
</evidence>
<feature type="region of interest" description="Disordered" evidence="1">
    <location>
        <begin position="157"/>
        <end position="219"/>
    </location>
</feature>
<comment type="caution">
    <text evidence="2">The sequence shown here is derived from an EMBL/GenBank/DDBJ whole genome shotgun (WGS) entry which is preliminary data.</text>
</comment>
<name>A0AAP2W6B7_9EURY</name>
<feature type="compositionally biased region" description="Pro residues" evidence="1">
    <location>
        <begin position="183"/>
        <end position="209"/>
    </location>
</feature>
<keyword evidence="3" id="KW-1185">Reference proteome</keyword>
<organism evidence="2 3">
    <name type="scientific">Methanooceanicella nereidis</name>
    <dbReference type="NCBI Taxonomy" id="2052831"/>
    <lineage>
        <taxon>Archaea</taxon>
        <taxon>Methanobacteriati</taxon>
        <taxon>Methanobacteriota</taxon>
        <taxon>Stenosarchaea group</taxon>
        <taxon>Methanomicrobia</taxon>
        <taxon>Methanocellales</taxon>
        <taxon>Methanocellaceae</taxon>
        <taxon>Methanooceanicella</taxon>
    </lineage>
</organism>
<reference evidence="2 3" key="1">
    <citation type="submission" date="2017-11" db="EMBL/GenBank/DDBJ databases">
        <title>Isolation and Characterization of Family Methanocellaceae Species from Potential Methane Hydrate Area Offshore Southwestern Taiwan.</title>
        <authorList>
            <person name="Zhang W.-L."/>
            <person name="Chen W.-C."/>
            <person name="Lai M.-C."/>
            <person name="Chen S.-C."/>
        </authorList>
    </citation>
    <scope>NUCLEOTIDE SEQUENCE [LARGE SCALE GENOMIC DNA]</scope>
    <source>
        <strain evidence="2 3">CWC-04</strain>
    </source>
</reference>